<keyword evidence="1" id="KW-1133">Transmembrane helix</keyword>
<evidence type="ECO:0000313" key="3">
    <source>
        <dbReference type="EMBL" id="RIA05771.1"/>
    </source>
</evidence>
<dbReference type="AlphaFoldDB" id="A0A397L957"/>
<accession>A0A397L957</accession>
<dbReference type="Pfam" id="PF13456">
    <property type="entry name" value="RVT_3"/>
    <property type="match status" value="1"/>
</dbReference>
<proteinExistence type="predicted"/>
<gene>
    <name evidence="3" type="ORF">BRARA_K01196</name>
</gene>
<reference evidence="3" key="1">
    <citation type="submission" date="2018-06" db="EMBL/GenBank/DDBJ databases">
        <title>WGS assembly of Brassica rapa FPsc.</title>
        <authorList>
            <person name="Bowman J."/>
            <person name="Kohchi T."/>
            <person name="Yamato K."/>
            <person name="Jenkins J."/>
            <person name="Shu S."/>
            <person name="Ishizaki K."/>
            <person name="Yamaoka S."/>
            <person name="Nishihama R."/>
            <person name="Nakamura Y."/>
            <person name="Berger F."/>
            <person name="Adam C."/>
            <person name="Aki S."/>
            <person name="Althoff F."/>
            <person name="Araki T."/>
            <person name="Arteaga-Vazquez M."/>
            <person name="Balasubrmanian S."/>
            <person name="Bauer D."/>
            <person name="Boehm C."/>
            <person name="Briginshaw L."/>
            <person name="Caballero-Perez J."/>
            <person name="Catarino B."/>
            <person name="Chen F."/>
            <person name="Chiyoda S."/>
            <person name="Chovatia M."/>
            <person name="Davies K."/>
            <person name="Delmans M."/>
            <person name="Demura T."/>
            <person name="Dierschke T."/>
            <person name="Dolan L."/>
            <person name="Dorantes-Acosta A."/>
            <person name="Eklund D."/>
            <person name="Florent S."/>
            <person name="Flores-Sandoval E."/>
            <person name="Fujiyama A."/>
            <person name="Fukuzawa H."/>
            <person name="Galik B."/>
            <person name="Grimanelli D."/>
            <person name="Grimwood J."/>
            <person name="Grossniklaus U."/>
            <person name="Hamada T."/>
            <person name="Haseloff J."/>
            <person name="Hetherington A."/>
            <person name="Higo A."/>
            <person name="Hirakawa Y."/>
            <person name="Hundley H."/>
            <person name="Ikeda Y."/>
            <person name="Inoue K."/>
            <person name="Inoue S."/>
            <person name="Ishida S."/>
            <person name="Jia Q."/>
            <person name="Kakita M."/>
            <person name="Kanazawa T."/>
            <person name="Kawai Y."/>
            <person name="Kawashima T."/>
            <person name="Kennedy M."/>
            <person name="Kinose K."/>
            <person name="Kinoshita T."/>
            <person name="Kohara Y."/>
            <person name="Koide E."/>
            <person name="Komatsu K."/>
            <person name="Kopischke S."/>
            <person name="Kubo M."/>
            <person name="Kyozuka J."/>
            <person name="Lagercrantz U."/>
            <person name="Lin S."/>
            <person name="Lindquist E."/>
            <person name="Lipzen A."/>
            <person name="Lu C."/>
            <person name="Luna E."/>
            <person name="Martienssen R."/>
            <person name="Minamino N."/>
            <person name="Mizutani M."/>
            <person name="Mizutani M."/>
            <person name="Mochizuki N."/>
            <person name="Monte I."/>
            <person name="Mosher R."/>
            <person name="Nagasaki H."/>
            <person name="Nakagami H."/>
            <person name="Naramoto S."/>
            <person name="Nishitani K."/>
            <person name="Ohtani M."/>
            <person name="Okamoto T."/>
            <person name="Okumura M."/>
            <person name="Phillips J."/>
            <person name="Pollak B."/>
            <person name="Reinders A."/>
            <person name="Roevekamp M."/>
            <person name="Sano R."/>
            <person name="Sawa S."/>
            <person name="Schmid M."/>
            <person name="Shirakawa M."/>
            <person name="Solano R."/>
            <person name="Spunde A."/>
            <person name="Suetsugu N."/>
            <person name="Sugano S."/>
            <person name="Sugiyama A."/>
            <person name="Sun R."/>
            <person name="Suzuki Y."/>
            <person name="Takenaka M."/>
            <person name="Takezawa D."/>
            <person name="Tomogane H."/>
            <person name="Tsuzuki M."/>
            <person name="Ueda T."/>
            <person name="Umeda M."/>
            <person name="Ward J."/>
            <person name="Watanabe Y."/>
            <person name="Yazaki K."/>
            <person name="Yokoyama R."/>
            <person name="Yoshitake Y."/>
            <person name="Yotsui I."/>
            <person name="Zachgo S."/>
            <person name="Schmutz J."/>
        </authorList>
    </citation>
    <scope>NUCLEOTIDE SEQUENCE [LARGE SCALE GENOMIC DNA]</scope>
</reference>
<name>A0A397L957_BRACM</name>
<keyword evidence="1" id="KW-0472">Membrane</keyword>
<dbReference type="GO" id="GO:0004523">
    <property type="term" value="F:RNA-DNA hybrid ribonuclease activity"/>
    <property type="evidence" value="ECO:0007669"/>
    <property type="project" value="InterPro"/>
</dbReference>
<sequence>MGVAWVVRNHRGVVLMHSRRAFSNVRSLAEARLASILWAVESMSSLHYTKVVFAGDYKEIFMAVQNPLQWPALRYQVVELKTLLQGIADYQLLSVLKEENRGAAIIAQSVTREGRMQSYVATGKVCLFRSLECLCGLGFLSLLYLCTSFQFLMNFRS</sequence>
<organism evidence="3">
    <name type="scientific">Brassica campestris</name>
    <name type="common">Field mustard</name>
    <dbReference type="NCBI Taxonomy" id="3711"/>
    <lineage>
        <taxon>Eukaryota</taxon>
        <taxon>Viridiplantae</taxon>
        <taxon>Streptophyta</taxon>
        <taxon>Embryophyta</taxon>
        <taxon>Tracheophyta</taxon>
        <taxon>Spermatophyta</taxon>
        <taxon>Magnoliopsida</taxon>
        <taxon>eudicotyledons</taxon>
        <taxon>Gunneridae</taxon>
        <taxon>Pentapetalae</taxon>
        <taxon>rosids</taxon>
        <taxon>malvids</taxon>
        <taxon>Brassicales</taxon>
        <taxon>Brassicaceae</taxon>
        <taxon>Brassiceae</taxon>
        <taxon>Brassica</taxon>
    </lineage>
</organism>
<dbReference type="InterPro" id="IPR002156">
    <property type="entry name" value="RNaseH_domain"/>
</dbReference>
<evidence type="ECO:0000256" key="1">
    <source>
        <dbReference type="SAM" id="Phobius"/>
    </source>
</evidence>
<dbReference type="InterPro" id="IPR044730">
    <property type="entry name" value="RNase_H-like_dom_plant"/>
</dbReference>
<evidence type="ECO:0000259" key="2">
    <source>
        <dbReference type="Pfam" id="PF13456"/>
    </source>
</evidence>
<dbReference type="GO" id="GO:0003676">
    <property type="term" value="F:nucleic acid binding"/>
    <property type="evidence" value="ECO:0007669"/>
    <property type="project" value="InterPro"/>
</dbReference>
<dbReference type="Proteomes" id="UP000264353">
    <property type="component" value="Unassembled WGS sequence"/>
</dbReference>
<feature type="domain" description="RNase H type-1" evidence="2">
    <location>
        <begin position="2"/>
        <end position="109"/>
    </location>
</feature>
<keyword evidence="1" id="KW-0812">Transmembrane</keyword>
<feature type="transmembrane region" description="Helical" evidence="1">
    <location>
        <begin position="136"/>
        <end position="155"/>
    </location>
</feature>
<protein>
    <recommendedName>
        <fullName evidence="2">RNase H type-1 domain-containing protein</fullName>
    </recommendedName>
</protein>
<dbReference type="CDD" id="cd06222">
    <property type="entry name" value="RNase_H_like"/>
    <property type="match status" value="1"/>
</dbReference>
<dbReference type="EMBL" id="KZ863568">
    <property type="protein sequence ID" value="RIA05771.1"/>
    <property type="molecule type" value="Genomic_DNA"/>
</dbReference>